<organism evidence="2 3">
    <name type="scientific">Arabidopsis thaliana</name>
    <name type="common">Mouse-ear cress</name>
    <dbReference type="NCBI Taxonomy" id="3702"/>
    <lineage>
        <taxon>Eukaryota</taxon>
        <taxon>Viridiplantae</taxon>
        <taxon>Streptophyta</taxon>
        <taxon>Embryophyta</taxon>
        <taxon>Tracheophyta</taxon>
        <taxon>Spermatophyta</taxon>
        <taxon>Magnoliopsida</taxon>
        <taxon>eudicotyledons</taxon>
        <taxon>Gunneridae</taxon>
        <taxon>Pentapetalae</taxon>
        <taxon>rosids</taxon>
        <taxon>malvids</taxon>
        <taxon>Brassicales</taxon>
        <taxon>Brassicaceae</taxon>
        <taxon>Camelineae</taxon>
        <taxon>Arabidopsis</taxon>
    </lineage>
</organism>
<evidence type="ECO:0000256" key="1">
    <source>
        <dbReference type="SAM" id="SignalP"/>
    </source>
</evidence>
<reference evidence="3" key="1">
    <citation type="journal article" date="2016" name="Proc. Natl. Acad. Sci. U.S.A.">
        <title>Chromosome-level assembly of Arabidopsis thaliana Ler reveals the extent of translocation and inversion polymorphisms.</title>
        <authorList>
            <person name="Zapata L."/>
            <person name="Ding J."/>
            <person name="Willing E.M."/>
            <person name="Hartwig B."/>
            <person name="Bezdan D."/>
            <person name="Jiao W.B."/>
            <person name="Patel V."/>
            <person name="Velikkakam James G."/>
            <person name="Koornneef M."/>
            <person name="Ossowski S."/>
            <person name="Schneeberger K."/>
        </authorList>
    </citation>
    <scope>NUCLEOTIDE SEQUENCE [LARGE SCALE GENOMIC DNA]</scope>
    <source>
        <strain evidence="3">cv. Landsberg erecta</strain>
    </source>
</reference>
<feature type="signal peptide" evidence="1">
    <location>
        <begin position="1"/>
        <end position="30"/>
    </location>
</feature>
<keyword evidence="1" id="KW-0732">Signal</keyword>
<evidence type="ECO:0000313" key="3">
    <source>
        <dbReference type="Proteomes" id="UP000078284"/>
    </source>
</evidence>
<dbReference type="AlphaFoldDB" id="A0A178UAE7"/>
<evidence type="ECO:0000313" key="2">
    <source>
        <dbReference type="EMBL" id="OAO90605.1"/>
    </source>
</evidence>
<name>A0A178UAE7_ARATH</name>
<dbReference type="EMBL" id="LUHQ01000005">
    <property type="protein sequence ID" value="OAO90605.1"/>
    <property type="molecule type" value="Genomic_DNA"/>
</dbReference>
<proteinExistence type="predicted"/>
<feature type="chain" id="PRO_5008093767" description="Transmembrane protein" evidence="1">
    <location>
        <begin position="31"/>
        <end position="79"/>
    </location>
</feature>
<gene>
    <name evidence="2" type="ordered locus">AXX17_At5g65150</name>
</gene>
<sequence length="79" mass="8852">MAFWKPWTDPTISHPLLLLLLLIVFGWAQGGRVFALDKVKKLDGLKEAEFFDHITSFCMSPTNTASRVLGMCNLKGAKK</sequence>
<comment type="caution">
    <text evidence="2">The sequence shown here is derived from an EMBL/GenBank/DDBJ whole genome shotgun (WGS) entry which is preliminary data.</text>
</comment>
<protein>
    <recommendedName>
        <fullName evidence="4">Transmembrane protein</fullName>
    </recommendedName>
</protein>
<accession>A0A178UAE7</accession>
<dbReference type="Proteomes" id="UP000078284">
    <property type="component" value="Chromosome 5"/>
</dbReference>
<evidence type="ECO:0008006" key="4">
    <source>
        <dbReference type="Google" id="ProtNLM"/>
    </source>
</evidence>